<name>T1A7K4_9ZZZZ</name>
<protein>
    <submittedName>
        <fullName evidence="1">Ham1 protein</fullName>
    </submittedName>
</protein>
<dbReference type="Pfam" id="PF01725">
    <property type="entry name" value="Ham1p_like"/>
    <property type="match status" value="1"/>
</dbReference>
<dbReference type="EMBL" id="AUZZ01008494">
    <property type="protein sequence ID" value="EQD37840.1"/>
    <property type="molecule type" value="Genomic_DNA"/>
</dbReference>
<dbReference type="InterPro" id="IPR029001">
    <property type="entry name" value="ITPase-like_fam"/>
</dbReference>
<feature type="non-terminal residue" evidence="1">
    <location>
        <position position="130"/>
    </location>
</feature>
<dbReference type="GO" id="GO:0047429">
    <property type="term" value="F:nucleoside triphosphate diphosphatase activity"/>
    <property type="evidence" value="ECO:0007669"/>
    <property type="project" value="InterPro"/>
</dbReference>
<dbReference type="GO" id="GO:0009143">
    <property type="term" value="P:nucleoside triphosphate catabolic process"/>
    <property type="evidence" value="ECO:0007669"/>
    <property type="project" value="InterPro"/>
</dbReference>
<reference evidence="1" key="2">
    <citation type="journal article" date="2014" name="ISME J.">
        <title>Microbial stratification in low pH oxic and suboxic macroscopic growths along an acid mine drainage.</title>
        <authorList>
            <person name="Mendez-Garcia C."/>
            <person name="Mesa V."/>
            <person name="Sprenger R.R."/>
            <person name="Richter M."/>
            <person name="Diez M.S."/>
            <person name="Solano J."/>
            <person name="Bargiela R."/>
            <person name="Golyshina O.V."/>
            <person name="Manteca A."/>
            <person name="Ramos J.L."/>
            <person name="Gallego J.R."/>
            <person name="Llorente I."/>
            <person name="Martins Dos Santos V.A."/>
            <person name="Jensen O.N."/>
            <person name="Pelaez A.I."/>
            <person name="Sanchez J."/>
            <person name="Ferrer M."/>
        </authorList>
    </citation>
    <scope>NUCLEOTIDE SEQUENCE</scope>
</reference>
<evidence type="ECO:0000313" key="1">
    <source>
        <dbReference type="EMBL" id="EQD37840.1"/>
    </source>
</evidence>
<organism evidence="1">
    <name type="scientific">mine drainage metagenome</name>
    <dbReference type="NCBI Taxonomy" id="410659"/>
    <lineage>
        <taxon>unclassified sequences</taxon>
        <taxon>metagenomes</taxon>
        <taxon>ecological metagenomes</taxon>
    </lineage>
</organism>
<proteinExistence type="predicted"/>
<reference evidence="1" key="1">
    <citation type="submission" date="2013-08" db="EMBL/GenBank/DDBJ databases">
        <authorList>
            <person name="Mendez C."/>
            <person name="Richter M."/>
            <person name="Ferrer M."/>
            <person name="Sanchez J."/>
        </authorList>
    </citation>
    <scope>NUCLEOTIDE SEQUENCE</scope>
</reference>
<gene>
    <name evidence="1" type="ORF">B2A_11751</name>
</gene>
<dbReference type="AlphaFoldDB" id="T1A7K4"/>
<accession>T1A7K4</accession>
<dbReference type="SUPFAM" id="SSF52972">
    <property type="entry name" value="ITPase-like"/>
    <property type="match status" value="1"/>
</dbReference>
<comment type="caution">
    <text evidence="1">The sequence shown here is derived from an EMBL/GenBank/DDBJ whole genome shotgun (WGS) entry which is preliminary data.</text>
</comment>
<dbReference type="InterPro" id="IPR002637">
    <property type="entry name" value="RdgB/HAM1"/>
</dbReference>
<dbReference type="Gene3D" id="3.90.950.10">
    <property type="match status" value="1"/>
</dbReference>
<sequence length="130" mass="13922">MVTRRPGTGRRPRVKFATRNPGKLREVREILSAFGVEVVALPKRFVEPQADDLGAVVRAKLNALRGVSGPILVEDSGLFLPGLGGFPGVYSAYVSEIWGGPVRFRPLLRALAGGPRTAVFRTVVGLSIDG</sequence>